<sequence>MDKNTPLGAPPFGRDKGGADAPMLHFTRGRIREQRSFSELSNMDNEECIGFCLPGPRESQCCCTATRGGHVSKSQGNQLYSNVLSTRTRQEDHGEYLFSPWSCVCFTQSTVQRRATCEKPRSAPAKGRMPQRDTSTGIFQAQCLRVQAFSNELDKLQEMLYYYSCEVFSADDLHVLRHVLCAERMGPLMDEEAKLLHELLSNTGASCLSLSERQLFIGLLGKRANGSLPPDEELSLKTLLLRALANSLSSEQQLNASAALQDKFSVPLSPYVLDDLRRVLYEADDEQSRSDVQAALEEQLKPYCGLKQRVAIHRLLFLEPPWPLSPEDRHLLETLYFQPAAWWSPAQEKRFFNSIASDTVKGESNSNSEALQLLLQLLAASLTPRQRQHLSGLLEAPEAQGNATELQSTECAQWSGGLPTPLQARTMALTQRAIDGETLTAVETCDLQHGILQELSRLLPQEYVGALHCVVHLHDSAPLTRNALPILEELQCARDMWQSSGDLIMCGGRKDGSGLQHMFMNCLAASLTPEQLQLLTQLLQEGIQLQETDAHQSSVEQPHSGFLPASLEATASLSGGAGSCTVEISGPRYREGSELTSNKEDAGDETSELRGDCALLLTQDQAGLLELLLELHDIGAQSSQQDDMLANLLRRFQFSGPVSDEPHQLVHQLLLFQLSRSLSEEQVKLIEKIANASRDEVSQINADASSDAQQLGGTTLAHGDRRSRNTCQIHNELISANQRQLLQWMLSQHISQAPGCAQRLPRSDLGASVGNEDSKSMFCNSKPWKLLIRLSGSLTRTQVQMILLLLEWTPGYSTAPESMELENNSFSGVVDGEGPTAAHKEFTPLPVAQQRQHMHSDSSAPDEGHCQLKASLDSAKHASNRDAAVCLSPTEIAQALPALVRDFREEEVAAVVQRGSVDSESPKEKVPQTALTLPKSTGRPLDMSLAEVSKGEKYASATGKTDVRGPQGVEASRGEDSVEGVLSYAPLREAEAAINANVCPPHDGRSFPQASAAESLSAKRSMMEQLVHEAAERQIFLEDLKTWRQQYKQRAELREILNSYIVRIQTLQQGYLKRCPCLYHQQQDQREEEERKTNLKLLDSLGSSIWGPAEQSPAESYSFTSSGVGLSSDVLHSVGDGDSESLCHQGSSSSGISSLASAFRDIANTQPSGALRRNRSFPRRKPSLSRRVGSSSDCCSLDRLEYSTGSMERVSSLPSFPTAKAPSHTSSLGSVSPMSGEEKQKRAEPLTCIRSHTKGSLHSDQHQRRISSDQLRRLRDEDITIEERKALMQQKALEKAQKVKVDAKVACWVACMKRSKPGKPAPGIELVDRMNLSHLNAKTLPKGKGWKTRGLLEMVEGIVSLVCKLPRGTEITSTLPPLLALASQTRAEDIDLAVHAECEGVRRGLLRLRSRGAFGPEGGGEATDCLQKDSRRTSKDIMAEVATCGGDRDGTRRVTGDTVPAAASLPQRSSQQNCSPNRIKAQSNAVEHPMKSNNMETAVKSTRAA</sequence>
<feature type="compositionally biased region" description="Basic residues" evidence="1">
    <location>
        <begin position="1172"/>
        <end position="1184"/>
    </location>
</feature>
<reference evidence="2" key="1">
    <citation type="submission" date="2013-10" db="EMBL/GenBank/DDBJ databases">
        <title>Genomic analysis of the causative agents of coccidiosis in chickens.</title>
        <authorList>
            <person name="Reid A.J."/>
            <person name="Blake D."/>
            <person name="Billington K."/>
            <person name="Browne H."/>
            <person name="Dunn M."/>
            <person name="Hung S."/>
            <person name="Kawahara F."/>
            <person name="Miranda-Saavedra D."/>
            <person name="Mourier T."/>
            <person name="Nagra H."/>
            <person name="Otto T.D."/>
            <person name="Rawlings N."/>
            <person name="Sanchez A."/>
            <person name="Sanders M."/>
            <person name="Subramaniam C."/>
            <person name="Tay Y."/>
            <person name="Dear P."/>
            <person name="Doerig C."/>
            <person name="Gruber A."/>
            <person name="Parkinson J."/>
            <person name="Shirley M."/>
            <person name="Wan K.L."/>
            <person name="Berriman M."/>
            <person name="Tomley F."/>
            <person name="Pain A."/>
        </authorList>
    </citation>
    <scope>NUCLEOTIDE SEQUENCE [LARGE SCALE GENOMIC DNA]</scope>
    <source>
        <strain evidence="2">Houghton</strain>
    </source>
</reference>
<organism evidence="2 3">
    <name type="scientific">Eimeria necatrix</name>
    <dbReference type="NCBI Taxonomy" id="51315"/>
    <lineage>
        <taxon>Eukaryota</taxon>
        <taxon>Sar</taxon>
        <taxon>Alveolata</taxon>
        <taxon>Apicomplexa</taxon>
        <taxon>Conoidasida</taxon>
        <taxon>Coccidia</taxon>
        <taxon>Eucoccidiorida</taxon>
        <taxon>Eimeriorina</taxon>
        <taxon>Eimeriidae</taxon>
        <taxon>Eimeria</taxon>
    </lineage>
</organism>
<dbReference type="EMBL" id="HG723122">
    <property type="protein sequence ID" value="CDJ65287.1"/>
    <property type="molecule type" value="Genomic_DNA"/>
</dbReference>
<feature type="region of interest" description="Disordered" evidence="1">
    <location>
        <begin position="1210"/>
        <end position="1271"/>
    </location>
</feature>
<reference evidence="2" key="2">
    <citation type="submission" date="2013-10" db="EMBL/GenBank/DDBJ databases">
        <authorList>
            <person name="Aslett M."/>
        </authorList>
    </citation>
    <scope>NUCLEOTIDE SEQUENCE [LARGE SCALE GENOMIC DNA]</scope>
    <source>
        <strain evidence="2">Houghton</strain>
    </source>
</reference>
<feature type="compositionally biased region" description="Basic and acidic residues" evidence="1">
    <location>
        <begin position="1257"/>
        <end position="1271"/>
    </location>
</feature>
<feature type="compositionally biased region" description="Polar residues" evidence="1">
    <location>
        <begin position="1466"/>
        <end position="1505"/>
    </location>
</feature>
<name>U6MM12_9EIME</name>
<dbReference type="Proteomes" id="UP000030754">
    <property type="component" value="Unassembled WGS sequence"/>
</dbReference>
<keyword evidence="3" id="KW-1185">Reference proteome</keyword>
<evidence type="ECO:0000313" key="3">
    <source>
        <dbReference type="Proteomes" id="UP000030754"/>
    </source>
</evidence>
<dbReference type="VEuPathDB" id="ToxoDB:ENH_00006830"/>
<dbReference type="RefSeq" id="XP_013433754.1">
    <property type="nucleotide sequence ID" value="XM_013578300.1"/>
</dbReference>
<dbReference type="OrthoDB" id="346267at2759"/>
<feature type="region of interest" description="Disordered" evidence="1">
    <location>
        <begin position="913"/>
        <end position="977"/>
    </location>
</feature>
<gene>
    <name evidence="2" type="ORF">ENH_00006830</name>
</gene>
<feature type="region of interest" description="Disordered" evidence="1">
    <location>
        <begin position="1460"/>
        <end position="1505"/>
    </location>
</feature>
<feature type="compositionally biased region" description="Polar residues" evidence="1">
    <location>
        <begin position="1223"/>
        <end position="1233"/>
    </location>
</feature>
<protein>
    <submittedName>
        <fullName evidence="2">WD domain, G-beta repeat-containing protein, putative</fullName>
    </submittedName>
</protein>
<dbReference type="GeneID" id="25470873"/>
<feature type="region of interest" description="Disordered" evidence="1">
    <location>
        <begin position="1164"/>
        <end position="1192"/>
    </location>
</feature>
<proteinExistence type="predicted"/>
<evidence type="ECO:0000256" key="1">
    <source>
        <dbReference type="SAM" id="MobiDB-lite"/>
    </source>
</evidence>
<feature type="region of interest" description="Disordered" evidence="1">
    <location>
        <begin position="1"/>
        <end position="22"/>
    </location>
</feature>
<accession>U6MM12</accession>
<evidence type="ECO:0000313" key="2">
    <source>
        <dbReference type="EMBL" id="CDJ65287.1"/>
    </source>
</evidence>